<dbReference type="Proteomes" id="UP000244005">
    <property type="component" value="Unassembled WGS sequence"/>
</dbReference>
<dbReference type="Pfam" id="PF04885">
    <property type="entry name" value="Stig1"/>
    <property type="match status" value="1"/>
</dbReference>
<dbReference type="EMBL" id="KZ772765">
    <property type="protein sequence ID" value="PTQ32991.1"/>
    <property type="molecule type" value="Genomic_DNA"/>
</dbReference>
<dbReference type="AlphaFoldDB" id="A0A2R6WGL2"/>
<reference evidence="6" key="1">
    <citation type="journal article" date="2017" name="Cell">
        <title>Insights into land plant evolution garnered from the Marchantia polymorpha genome.</title>
        <authorList>
            <person name="Bowman J.L."/>
            <person name="Kohchi T."/>
            <person name="Yamato K.T."/>
            <person name="Jenkins J."/>
            <person name="Shu S."/>
            <person name="Ishizaki K."/>
            <person name="Yamaoka S."/>
            <person name="Nishihama R."/>
            <person name="Nakamura Y."/>
            <person name="Berger F."/>
            <person name="Adam C."/>
            <person name="Aki S.S."/>
            <person name="Althoff F."/>
            <person name="Araki T."/>
            <person name="Arteaga-Vazquez M.A."/>
            <person name="Balasubrmanian S."/>
            <person name="Barry K."/>
            <person name="Bauer D."/>
            <person name="Boehm C.R."/>
            <person name="Briginshaw L."/>
            <person name="Caballero-Perez J."/>
            <person name="Catarino B."/>
            <person name="Chen F."/>
            <person name="Chiyoda S."/>
            <person name="Chovatia M."/>
            <person name="Davies K.M."/>
            <person name="Delmans M."/>
            <person name="Demura T."/>
            <person name="Dierschke T."/>
            <person name="Dolan L."/>
            <person name="Dorantes-Acosta A.E."/>
            <person name="Eklund D.M."/>
            <person name="Florent S.N."/>
            <person name="Flores-Sandoval E."/>
            <person name="Fujiyama A."/>
            <person name="Fukuzawa H."/>
            <person name="Galik B."/>
            <person name="Grimanelli D."/>
            <person name="Grimwood J."/>
            <person name="Grossniklaus U."/>
            <person name="Hamada T."/>
            <person name="Haseloff J."/>
            <person name="Hetherington A.J."/>
            <person name="Higo A."/>
            <person name="Hirakawa Y."/>
            <person name="Hundley H.N."/>
            <person name="Ikeda Y."/>
            <person name="Inoue K."/>
            <person name="Inoue S.I."/>
            <person name="Ishida S."/>
            <person name="Jia Q."/>
            <person name="Kakita M."/>
            <person name="Kanazawa T."/>
            <person name="Kawai Y."/>
            <person name="Kawashima T."/>
            <person name="Kennedy M."/>
            <person name="Kinose K."/>
            <person name="Kinoshita T."/>
            <person name="Kohara Y."/>
            <person name="Koide E."/>
            <person name="Komatsu K."/>
            <person name="Kopischke S."/>
            <person name="Kubo M."/>
            <person name="Kyozuka J."/>
            <person name="Lagercrantz U."/>
            <person name="Lin S.S."/>
            <person name="Lindquist E."/>
            <person name="Lipzen A.M."/>
            <person name="Lu C.W."/>
            <person name="De Luna E."/>
            <person name="Martienssen R.A."/>
            <person name="Minamino N."/>
            <person name="Mizutani M."/>
            <person name="Mizutani M."/>
            <person name="Mochizuki N."/>
            <person name="Monte I."/>
            <person name="Mosher R."/>
            <person name="Nagasaki H."/>
            <person name="Nakagami H."/>
            <person name="Naramoto S."/>
            <person name="Nishitani K."/>
            <person name="Ohtani M."/>
            <person name="Okamoto T."/>
            <person name="Okumura M."/>
            <person name="Phillips J."/>
            <person name="Pollak B."/>
            <person name="Reinders A."/>
            <person name="Rovekamp M."/>
            <person name="Sano R."/>
            <person name="Sawa S."/>
            <person name="Schmid M.W."/>
            <person name="Shirakawa M."/>
            <person name="Solano R."/>
            <person name="Spunde A."/>
            <person name="Suetsugu N."/>
            <person name="Sugano S."/>
            <person name="Sugiyama A."/>
            <person name="Sun R."/>
            <person name="Suzuki Y."/>
            <person name="Takenaka M."/>
            <person name="Takezawa D."/>
            <person name="Tomogane H."/>
            <person name="Tsuzuki M."/>
            <person name="Ueda T."/>
            <person name="Umeda M."/>
            <person name="Ward J.M."/>
            <person name="Watanabe Y."/>
            <person name="Yazaki K."/>
            <person name="Yokoyama R."/>
            <person name="Yoshitake Y."/>
            <person name="Yotsui I."/>
            <person name="Zachgo S."/>
            <person name="Schmutz J."/>
        </authorList>
    </citation>
    <scope>NUCLEOTIDE SEQUENCE [LARGE SCALE GENOMIC DNA]</scope>
    <source>
        <strain evidence="6">Tak-1</strain>
    </source>
</reference>
<organism evidence="5 6">
    <name type="scientific">Marchantia polymorpha</name>
    <name type="common">Common liverwort</name>
    <name type="synonym">Marchantia aquatica</name>
    <dbReference type="NCBI Taxonomy" id="3197"/>
    <lineage>
        <taxon>Eukaryota</taxon>
        <taxon>Viridiplantae</taxon>
        <taxon>Streptophyta</taxon>
        <taxon>Embryophyta</taxon>
        <taxon>Marchantiophyta</taxon>
        <taxon>Marchantiopsida</taxon>
        <taxon>Marchantiidae</taxon>
        <taxon>Marchantiales</taxon>
        <taxon>Marchantiaceae</taxon>
        <taxon>Marchantia</taxon>
    </lineage>
</organism>
<accession>A0A2R6WGL2</accession>
<feature type="signal peptide" evidence="3">
    <location>
        <begin position="1"/>
        <end position="19"/>
    </location>
</feature>
<feature type="chain" id="PRO_5041804593" description="4Fe-4S ferredoxin-type domain-containing protein" evidence="3">
    <location>
        <begin position="20"/>
        <end position="136"/>
    </location>
</feature>
<dbReference type="PROSITE" id="PS51379">
    <property type="entry name" value="4FE4S_FER_2"/>
    <property type="match status" value="1"/>
</dbReference>
<proteinExistence type="inferred from homology"/>
<dbReference type="PANTHER" id="PTHR33227">
    <property type="entry name" value="STIGMA-SPECIFIC STIG1-LIKE PROTEIN 3"/>
    <property type="match status" value="1"/>
</dbReference>
<dbReference type="Gramene" id="Mp5g11390.2">
    <property type="protein sequence ID" value="Mp5g11390.2.cds1"/>
    <property type="gene ID" value="Mp5g11390"/>
</dbReference>
<dbReference type="EMBL" id="KZ772765">
    <property type="protein sequence ID" value="PTQ32990.1"/>
    <property type="molecule type" value="Genomic_DNA"/>
</dbReference>
<feature type="domain" description="4Fe-4S ferredoxin-type" evidence="4">
    <location>
        <begin position="105"/>
        <end position="135"/>
    </location>
</feature>
<keyword evidence="2 3" id="KW-0732">Signal</keyword>
<evidence type="ECO:0000313" key="6">
    <source>
        <dbReference type="Proteomes" id="UP000244005"/>
    </source>
</evidence>
<dbReference type="InterPro" id="IPR017896">
    <property type="entry name" value="4Fe4S_Fe-S-bd"/>
</dbReference>
<name>A0A2R6WGL2_MARPO</name>
<reference evidence="5" key="2">
    <citation type="submission" date="2017-12" db="EMBL/GenBank/DDBJ databases">
        <title>WGS assembly of Marchantia polymorpha.</title>
        <authorList>
            <person name="Bowman J.L."/>
            <person name="Kohchi T."/>
            <person name="Yamato K.T."/>
            <person name="Jenkins J."/>
            <person name="Shu S."/>
            <person name="Ishizaki K."/>
            <person name="Yamaoka S."/>
            <person name="Nishihama R."/>
            <person name="Nakamura Y."/>
            <person name="Berger F."/>
            <person name="Adam C."/>
            <person name="Aki S.S."/>
            <person name="Althoff F."/>
            <person name="Araki T."/>
            <person name="Arteaga-Vazquez M.A."/>
            <person name="Balasubrmanian S."/>
            <person name="Bauer D."/>
            <person name="Boehm C.R."/>
            <person name="Briginshaw L."/>
            <person name="Caballero-Perez J."/>
            <person name="Catarino B."/>
            <person name="Chen F."/>
            <person name="Chiyoda S."/>
            <person name="Chovatia M."/>
            <person name="Davies K.M."/>
            <person name="Delmans M."/>
            <person name="Demura T."/>
            <person name="Dierschke T."/>
            <person name="Dolan L."/>
            <person name="Dorantes-Acosta A.E."/>
            <person name="Eklund D.M."/>
            <person name="Florent S.N."/>
            <person name="Flores-Sandoval E."/>
            <person name="Fujiyama A."/>
            <person name="Fukuzawa H."/>
            <person name="Galik B."/>
            <person name="Grimanelli D."/>
            <person name="Grimwood J."/>
            <person name="Grossniklaus U."/>
            <person name="Hamada T."/>
            <person name="Haseloff J."/>
            <person name="Hetherington A.J."/>
            <person name="Higo A."/>
            <person name="Hirakawa Y."/>
            <person name="Hundley H.N."/>
            <person name="Ikeda Y."/>
            <person name="Inoue K."/>
            <person name="Inoue S."/>
            <person name="Ishida S."/>
            <person name="Jia Q."/>
            <person name="Kakita M."/>
            <person name="Kanazawa T."/>
            <person name="Kawai Y."/>
            <person name="Kawashima T."/>
            <person name="Kennedy M."/>
            <person name="Kinose K."/>
            <person name="Kinoshita T."/>
            <person name="Kohara Y."/>
            <person name="Koide E."/>
            <person name="Komatsu K."/>
            <person name="Kopischke S."/>
            <person name="Kubo M."/>
            <person name="Kyozuka J."/>
            <person name="Lagercrantz U."/>
            <person name="Lin S.S."/>
            <person name="Lindquist E."/>
            <person name="Lipzen A.M."/>
            <person name="Lu C."/>
            <person name="Luna E.D."/>
            <person name="Martienssen R.A."/>
            <person name="Minamino N."/>
            <person name="Mizutani M."/>
            <person name="Mizutani M."/>
            <person name="Mochizuki N."/>
            <person name="Monte I."/>
            <person name="Mosher R."/>
            <person name="Nagasaki H."/>
            <person name="Nakagami H."/>
            <person name="Naramoto S."/>
            <person name="Nishitani K."/>
            <person name="Ohtani M."/>
            <person name="Okamoto T."/>
            <person name="Okumura M."/>
            <person name="Phillips J."/>
            <person name="Pollak B."/>
            <person name="Reinders A."/>
            <person name="Roevekamp M."/>
            <person name="Sano R."/>
            <person name="Sawa S."/>
            <person name="Schmid M.W."/>
            <person name="Shirakawa M."/>
            <person name="Solano R."/>
            <person name="Spunde A."/>
            <person name="Suetsugu N."/>
            <person name="Sugano S."/>
            <person name="Sugiyama A."/>
            <person name="Sun R."/>
            <person name="Suzuki Y."/>
            <person name="Takenaka M."/>
            <person name="Takezawa D."/>
            <person name="Tomogane H."/>
            <person name="Tsuzuki M."/>
            <person name="Ueda T."/>
            <person name="Umeda M."/>
            <person name="Ward J.M."/>
            <person name="Watanabe Y."/>
            <person name="Yazaki K."/>
            <person name="Yokoyama R."/>
            <person name="Yoshitake Y."/>
            <person name="Yotsui I."/>
            <person name="Zachgo S."/>
            <person name="Schmutz J."/>
        </authorList>
    </citation>
    <scope>NUCLEOTIDE SEQUENCE [LARGE SCALE GENOMIC DNA]</scope>
    <source>
        <strain evidence="5">Tak-1</strain>
    </source>
</reference>
<evidence type="ECO:0000313" key="5">
    <source>
        <dbReference type="EMBL" id="PTQ32990.1"/>
    </source>
</evidence>
<evidence type="ECO:0000256" key="3">
    <source>
        <dbReference type="SAM" id="SignalP"/>
    </source>
</evidence>
<sequence>MSRLLLLVAVAAFTVMSIAHVTASEGEEAEARGSIRGRTLMATADRGRFPECQRNRTRCLDPNLKPDGPTCCSNRCVNTRIDTNHCGACSRPCRFNQGCCNARCVNLQTDPQNCGACGADCDEACEFGLCAYSGVP</sequence>
<evidence type="ECO:0000259" key="4">
    <source>
        <dbReference type="PROSITE" id="PS51379"/>
    </source>
</evidence>
<keyword evidence="6" id="KW-1185">Reference proteome</keyword>
<dbReference type="PANTHER" id="PTHR33227:SF48">
    <property type="entry name" value="STIGMA-SPECIFIC STIG1-LIKE PROTEIN 4"/>
    <property type="match status" value="1"/>
</dbReference>
<dbReference type="Gramene" id="Mp5g11390.1">
    <property type="protein sequence ID" value="Mp5g11390.1.cds1"/>
    <property type="gene ID" value="Mp5g11390"/>
</dbReference>
<gene>
    <name evidence="5" type="ORF">MARPO_0093s0062</name>
</gene>
<evidence type="ECO:0000256" key="1">
    <source>
        <dbReference type="ARBA" id="ARBA00006010"/>
    </source>
</evidence>
<dbReference type="InterPro" id="IPR006969">
    <property type="entry name" value="Stig-like"/>
</dbReference>
<evidence type="ECO:0000256" key="2">
    <source>
        <dbReference type="ARBA" id="ARBA00022729"/>
    </source>
</evidence>
<dbReference type="OrthoDB" id="5421723at2759"/>
<protein>
    <recommendedName>
        <fullName evidence="4">4Fe-4S ferredoxin-type domain-containing protein</fullName>
    </recommendedName>
</protein>
<comment type="similarity">
    <text evidence="1">Belongs to the STIG1 family.</text>
</comment>